<proteinExistence type="predicted"/>
<evidence type="ECO:0000256" key="2">
    <source>
        <dbReference type="ARBA" id="ARBA00022475"/>
    </source>
</evidence>
<evidence type="ECO:0000256" key="4">
    <source>
        <dbReference type="ARBA" id="ARBA00022989"/>
    </source>
</evidence>
<keyword evidence="5 6" id="KW-0472">Membrane</keyword>
<dbReference type="Pfam" id="PF13396">
    <property type="entry name" value="PLDc_N"/>
    <property type="match status" value="1"/>
</dbReference>
<dbReference type="InterPro" id="IPR027379">
    <property type="entry name" value="CLS_N"/>
</dbReference>
<evidence type="ECO:0000256" key="1">
    <source>
        <dbReference type="ARBA" id="ARBA00004651"/>
    </source>
</evidence>
<evidence type="ECO:0000256" key="3">
    <source>
        <dbReference type="ARBA" id="ARBA00022692"/>
    </source>
</evidence>
<gene>
    <name evidence="8" type="ORF">ENV35_06790</name>
</gene>
<comment type="subcellular location">
    <subcellularLocation>
        <location evidence="1">Cell membrane</location>
        <topology evidence="1">Multi-pass membrane protein</topology>
    </subcellularLocation>
</comment>
<feature type="domain" description="Cardiolipin synthase N-terminal" evidence="7">
    <location>
        <begin position="20"/>
        <end position="65"/>
    </location>
</feature>
<sequence length="67" mass="7969">MESLTKNLPLFLPLIIVQIIFQIIALIDLIKRNKEEIRWKNKILWLIIIFVFGILGPILYFIFGRKS</sequence>
<comment type="caution">
    <text evidence="8">The sequence shown here is derived from an EMBL/GenBank/DDBJ whole genome shotgun (WGS) entry which is preliminary data.</text>
</comment>
<keyword evidence="2" id="KW-1003">Cell membrane</keyword>
<feature type="transmembrane region" description="Helical" evidence="6">
    <location>
        <begin position="12"/>
        <end position="31"/>
    </location>
</feature>
<reference evidence="8" key="1">
    <citation type="journal article" date="2020" name="mSystems">
        <title>Genome- and Community-Level Interaction Insights into Carbon Utilization and Element Cycling Functions of Hydrothermarchaeota in Hydrothermal Sediment.</title>
        <authorList>
            <person name="Zhou Z."/>
            <person name="Liu Y."/>
            <person name="Xu W."/>
            <person name="Pan J."/>
            <person name="Luo Z.H."/>
            <person name="Li M."/>
        </authorList>
    </citation>
    <scope>NUCLEOTIDE SEQUENCE [LARGE SCALE GENOMIC DNA]</scope>
    <source>
        <strain evidence="8">SpSt-751</strain>
    </source>
</reference>
<evidence type="ECO:0000313" key="8">
    <source>
        <dbReference type="EMBL" id="HGB31564.1"/>
    </source>
</evidence>
<accession>A0A7C3SRL0</accession>
<evidence type="ECO:0000256" key="5">
    <source>
        <dbReference type="ARBA" id="ARBA00023136"/>
    </source>
</evidence>
<dbReference type="EMBL" id="DTGA01000175">
    <property type="protein sequence ID" value="HGB31564.1"/>
    <property type="molecule type" value="Genomic_DNA"/>
</dbReference>
<dbReference type="AlphaFoldDB" id="A0A7C3SRL0"/>
<evidence type="ECO:0000256" key="6">
    <source>
        <dbReference type="SAM" id="Phobius"/>
    </source>
</evidence>
<name>A0A7C3SRL0_9BACT</name>
<organism evidence="8">
    <name type="scientific">Dictyoglomus turgidum</name>
    <dbReference type="NCBI Taxonomy" id="513050"/>
    <lineage>
        <taxon>Bacteria</taxon>
        <taxon>Pseudomonadati</taxon>
        <taxon>Dictyoglomota</taxon>
        <taxon>Dictyoglomia</taxon>
        <taxon>Dictyoglomales</taxon>
        <taxon>Dictyoglomaceae</taxon>
        <taxon>Dictyoglomus</taxon>
    </lineage>
</organism>
<keyword evidence="3 6" id="KW-0812">Transmembrane</keyword>
<feature type="transmembrane region" description="Helical" evidence="6">
    <location>
        <begin position="43"/>
        <end position="63"/>
    </location>
</feature>
<evidence type="ECO:0000259" key="7">
    <source>
        <dbReference type="Pfam" id="PF13396"/>
    </source>
</evidence>
<keyword evidence="4 6" id="KW-1133">Transmembrane helix</keyword>
<dbReference type="GO" id="GO:0005886">
    <property type="term" value="C:plasma membrane"/>
    <property type="evidence" value="ECO:0007669"/>
    <property type="project" value="UniProtKB-SubCell"/>
</dbReference>
<protein>
    <submittedName>
        <fullName evidence="8">PLDc_N domain-containing protein</fullName>
    </submittedName>
</protein>